<dbReference type="PANTHER" id="PTHR19302">
    <property type="entry name" value="GAMMA TUBULIN COMPLEX PROTEIN"/>
    <property type="match status" value="1"/>
</dbReference>
<gene>
    <name evidence="9" type="ORF">PYX00_002410</name>
</gene>
<dbReference type="PANTHER" id="PTHR19302:SF14">
    <property type="entry name" value="GAMMA-TUBULIN COMPLEX COMPONENT 3"/>
    <property type="match status" value="1"/>
</dbReference>
<organism evidence="9">
    <name type="scientific">Menopon gallinae</name>
    <name type="common">poultry shaft louse</name>
    <dbReference type="NCBI Taxonomy" id="328185"/>
    <lineage>
        <taxon>Eukaryota</taxon>
        <taxon>Metazoa</taxon>
        <taxon>Ecdysozoa</taxon>
        <taxon>Arthropoda</taxon>
        <taxon>Hexapoda</taxon>
        <taxon>Insecta</taxon>
        <taxon>Pterygota</taxon>
        <taxon>Neoptera</taxon>
        <taxon>Paraneoptera</taxon>
        <taxon>Psocodea</taxon>
        <taxon>Troctomorpha</taxon>
        <taxon>Phthiraptera</taxon>
        <taxon>Amblycera</taxon>
        <taxon>Menoponidae</taxon>
        <taxon>Menopon</taxon>
    </lineage>
</organism>
<dbReference type="GO" id="GO:0007020">
    <property type="term" value="P:microtubule nucleation"/>
    <property type="evidence" value="ECO:0007669"/>
    <property type="project" value="InterPro"/>
</dbReference>
<dbReference type="GO" id="GO:0051321">
    <property type="term" value="P:meiotic cell cycle"/>
    <property type="evidence" value="ECO:0007669"/>
    <property type="project" value="TreeGrafter"/>
</dbReference>
<feature type="region of interest" description="Disordered" evidence="6">
    <location>
        <begin position="55"/>
        <end position="82"/>
    </location>
</feature>
<dbReference type="GO" id="GO:0051011">
    <property type="term" value="F:microtubule minus-end binding"/>
    <property type="evidence" value="ECO:0007669"/>
    <property type="project" value="TreeGrafter"/>
</dbReference>
<proteinExistence type="inferred from homology"/>
<evidence type="ECO:0000256" key="2">
    <source>
        <dbReference type="ARBA" id="ARBA00010337"/>
    </source>
</evidence>
<accession>A0AAW2IGX5</accession>
<keyword evidence="5" id="KW-0206">Cytoskeleton</keyword>
<evidence type="ECO:0000256" key="4">
    <source>
        <dbReference type="ARBA" id="ARBA00022701"/>
    </source>
</evidence>
<dbReference type="GO" id="GO:0000930">
    <property type="term" value="C:gamma-tubulin complex"/>
    <property type="evidence" value="ECO:0007669"/>
    <property type="project" value="TreeGrafter"/>
</dbReference>
<dbReference type="AlphaFoldDB" id="A0AAW2IGX5"/>
<evidence type="ECO:0000259" key="8">
    <source>
        <dbReference type="Pfam" id="PF17681"/>
    </source>
</evidence>
<dbReference type="InterPro" id="IPR041470">
    <property type="entry name" value="GCP_N"/>
</dbReference>
<keyword evidence="4" id="KW-0493">Microtubule</keyword>
<name>A0AAW2IGX5_9NEOP</name>
<evidence type="ECO:0008006" key="10">
    <source>
        <dbReference type="Google" id="ProtNLM"/>
    </source>
</evidence>
<keyword evidence="3" id="KW-0963">Cytoplasm</keyword>
<dbReference type="GO" id="GO:0000278">
    <property type="term" value="P:mitotic cell cycle"/>
    <property type="evidence" value="ECO:0007669"/>
    <property type="project" value="TreeGrafter"/>
</dbReference>
<comment type="subcellular location">
    <subcellularLocation>
        <location evidence="1">Cytoplasm</location>
        <location evidence="1">Cytoskeleton</location>
    </subcellularLocation>
</comment>
<dbReference type="GO" id="GO:0051225">
    <property type="term" value="P:spindle assembly"/>
    <property type="evidence" value="ECO:0007669"/>
    <property type="project" value="TreeGrafter"/>
</dbReference>
<evidence type="ECO:0000256" key="5">
    <source>
        <dbReference type="ARBA" id="ARBA00023212"/>
    </source>
</evidence>
<dbReference type="GO" id="GO:0000922">
    <property type="term" value="C:spindle pole"/>
    <property type="evidence" value="ECO:0007669"/>
    <property type="project" value="InterPro"/>
</dbReference>
<dbReference type="InterPro" id="IPR042241">
    <property type="entry name" value="GCP_C_sf"/>
</dbReference>
<feature type="compositionally biased region" description="Low complexity" evidence="6">
    <location>
        <begin position="55"/>
        <end position="78"/>
    </location>
</feature>
<sequence length="937" mass="108080">MAEKPIYSNFNSTEALLKRLCFLISEKRQEIADLFYTIVKELLASGMRVSSRSNTSQCLSQNSSSASMLSASSRGSRGNSKSDFTTEIELANDQRKVHDYLLKLDKKVARDFTDLFNAIRYDKNVVLLERTAFLRFILKMATKGEKSNELILDQPKLVLPDLRGKLILKNSSRPPATSVEQIYSVNKKQSVNAVESNVGSGHGGFSGGLLDISDSTQSLQRGSSQRLSESCISPSQTSSLNCRQVVKMDNYYVMKYDNNYKDIFDMNIGISEREVIRYVLYTWQGIDGVIFKLNLTNQMYYVDEKYPLEKSVKQKAENLVHLGYLHNKLRKFVDDPVNEGMVRKCLIGYIRNQLSEFYNLIAHIDSQSKQESNPEFPNLNQRRTPITLDRLKLLYMHPAKTFQDLISILEFTEHFHGGYLASGIYCFMEHGDPNLQSLVKDILSQVCRPLYAKMIKWILDGELYDPHKEFFIAYNPNITGDRLWHEKYTVRVQMLPEFISVQLANKILSVGKSINFLREICNDNQPFAEKDKIRESFLNADAEVMYLSGSEDEMERLIEPAYRAINKRVMDVLTDKYSLLSHFQAHRKYLLLGQGDFIHHLMDLLGKVLESPADQLHPQHLNGILGSAIRGTTARYENENIINRLDAATLNQSIGDNGWDVFYLRYHIDGPIGTVFSLSKEIYQLLFYALTKAKRMEMVLSKLWKKQITAGKIFRKLPELTPVLRQCNKLTSEMVHFIRQTQYYFLFEILECSWNQLIQNVNQAESLDAVIAAHQHFLLTVKSGVFKDEEHEDLSNQLCIIYDLIGQLNNQVEILMTQSQKEVAERTKYSQPDKAEGWCGEDPERVEYLQKRKEFIQKFVPNSNINLKILTKTYQDTIKKLLLMLNSQNDLNLQLLSVRLDFNEHYKNLDSRLVAPLTFQHRRLSSMGDKVARHLLL</sequence>
<dbReference type="InterPro" id="IPR007259">
    <property type="entry name" value="GCP"/>
</dbReference>
<dbReference type="Gene3D" id="1.20.120.1900">
    <property type="entry name" value="Gamma-tubulin complex, C-terminal domain"/>
    <property type="match status" value="1"/>
</dbReference>
<dbReference type="Pfam" id="PF04130">
    <property type="entry name" value="GCP_C_terminal"/>
    <property type="match status" value="1"/>
</dbReference>
<dbReference type="Pfam" id="PF17681">
    <property type="entry name" value="GCP_N_terminal"/>
    <property type="match status" value="1"/>
</dbReference>
<evidence type="ECO:0000313" key="9">
    <source>
        <dbReference type="EMBL" id="KAL0281419.1"/>
    </source>
</evidence>
<evidence type="ECO:0000256" key="1">
    <source>
        <dbReference type="ARBA" id="ARBA00004245"/>
    </source>
</evidence>
<feature type="domain" description="Gamma tubulin complex component C-terminal" evidence="7">
    <location>
        <begin position="579"/>
        <end position="906"/>
    </location>
</feature>
<dbReference type="GO" id="GO:0031122">
    <property type="term" value="P:cytoplasmic microtubule organization"/>
    <property type="evidence" value="ECO:0007669"/>
    <property type="project" value="TreeGrafter"/>
</dbReference>
<dbReference type="InterPro" id="IPR040457">
    <property type="entry name" value="GCP_C"/>
</dbReference>
<comment type="caution">
    <text evidence="9">The sequence shown here is derived from an EMBL/GenBank/DDBJ whole genome shotgun (WGS) entry which is preliminary data.</text>
</comment>
<dbReference type="EMBL" id="JARGDH010000001">
    <property type="protein sequence ID" value="KAL0281419.1"/>
    <property type="molecule type" value="Genomic_DNA"/>
</dbReference>
<comment type="similarity">
    <text evidence="2">Belongs to the TUBGCP family.</text>
</comment>
<feature type="domain" description="Gamma tubulin complex component protein N-terminal" evidence="8">
    <location>
        <begin position="276"/>
        <end position="576"/>
    </location>
</feature>
<evidence type="ECO:0000259" key="7">
    <source>
        <dbReference type="Pfam" id="PF04130"/>
    </source>
</evidence>
<evidence type="ECO:0000256" key="3">
    <source>
        <dbReference type="ARBA" id="ARBA00022490"/>
    </source>
</evidence>
<evidence type="ECO:0000256" key="6">
    <source>
        <dbReference type="SAM" id="MobiDB-lite"/>
    </source>
</evidence>
<dbReference type="GO" id="GO:0043015">
    <property type="term" value="F:gamma-tubulin binding"/>
    <property type="evidence" value="ECO:0007669"/>
    <property type="project" value="InterPro"/>
</dbReference>
<dbReference type="GO" id="GO:0005874">
    <property type="term" value="C:microtubule"/>
    <property type="evidence" value="ECO:0007669"/>
    <property type="project" value="UniProtKB-KW"/>
</dbReference>
<protein>
    <recommendedName>
        <fullName evidence="10">Gamma-tubulin complex component</fullName>
    </recommendedName>
</protein>
<reference evidence="9" key="1">
    <citation type="journal article" date="2024" name="Gigascience">
        <title>Chromosome-level genome of the poultry shaft louse Menopon gallinae provides insight into the host-switching and adaptive evolution of parasitic lice.</title>
        <authorList>
            <person name="Xu Y."/>
            <person name="Ma L."/>
            <person name="Liu S."/>
            <person name="Liang Y."/>
            <person name="Liu Q."/>
            <person name="He Z."/>
            <person name="Tian L."/>
            <person name="Duan Y."/>
            <person name="Cai W."/>
            <person name="Li H."/>
            <person name="Song F."/>
        </authorList>
    </citation>
    <scope>NUCLEOTIDE SEQUENCE</scope>
    <source>
        <strain evidence="9">Cailab_2023a</strain>
    </source>
</reference>